<proteinExistence type="predicted"/>
<evidence type="ECO:0000259" key="2">
    <source>
        <dbReference type="Pfam" id="PF00975"/>
    </source>
</evidence>
<protein>
    <recommendedName>
        <fullName evidence="2">Thioesterase domain-containing protein</fullName>
    </recommendedName>
</protein>
<name>A0A853IB18_9GAMM</name>
<dbReference type="Pfam" id="PF00975">
    <property type="entry name" value="Thioesterase"/>
    <property type="match status" value="1"/>
</dbReference>
<accession>A0A853IB18</accession>
<dbReference type="EMBL" id="JACCKB010000001">
    <property type="protein sequence ID" value="NYZ64616.1"/>
    <property type="molecule type" value="Genomic_DNA"/>
</dbReference>
<evidence type="ECO:0000256" key="1">
    <source>
        <dbReference type="SAM" id="MobiDB-lite"/>
    </source>
</evidence>
<dbReference type="AlphaFoldDB" id="A0A853IB18"/>
<organism evidence="3 4">
    <name type="scientific">Spartinivicinus marinus</name>
    <dbReference type="NCBI Taxonomy" id="2994442"/>
    <lineage>
        <taxon>Bacteria</taxon>
        <taxon>Pseudomonadati</taxon>
        <taxon>Pseudomonadota</taxon>
        <taxon>Gammaproteobacteria</taxon>
        <taxon>Oceanospirillales</taxon>
        <taxon>Zooshikellaceae</taxon>
        <taxon>Spartinivicinus</taxon>
    </lineage>
</organism>
<gene>
    <name evidence="3" type="ORF">H0A36_01265</name>
</gene>
<dbReference type="Proteomes" id="UP000569732">
    <property type="component" value="Unassembled WGS sequence"/>
</dbReference>
<dbReference type="InterPro" id="IPR029058">
    <property type="entry name" value="AB_hydrolase_fold"/>
</dbReference>
<reference evidence="3 4" key="1">
    <citation type="submission" date="2020-07" db="EMBL/GenBank/DDBJ databases">
        <title>Endozoicomonas sp. nov., isolated from sediment.</title>
        <authorList>
            <person name="Gu T."/>
        </authorList>
    </citation>
    <scope>NUCLEOTIDE SEQUENCE [LARGE SCALE GENOMIC DNA]</scope>
    <source>
        <strain evidence="3 4">SM1973</strain>
    </source>
</reference>
<feature type="region of interest" description="Disordered" evidence="1">
    <location>
        <begin position="1"/>
        <end position="26"/>
    </location>
</feature>
<dbReference type="InterPro" id="IPR001031">
    <property type="entry name" value="Thioesterase"/>
</dbReference>
<feature type="domain" description="Thioesterase" evidence="2">
    <location>
        <begin position="177"/>
        <end position="248"/>
    </location>
</feature>
<comment type="caution">
    <text evidence="3">The sequence shown here is derived from an EMBL/GenBank/DDBJ whole genome shotgun (WGS) entry which is preliminary data.</text>
</comment>
<sequence>MINPVKTHSLPTSASEPTILSRRPSNTSFSRASLHSFKQLFKSSSFSDHKSLSETVINKLHRKQLWQEKTIDLQQAGLSEIAVNATLAGFTYGEPIAHINEVEAKVNSSSQHKLCRLEDFRSAFINDPLLANLKFTSEGIGYDKHTGLLAALFYEPTKNQFKLVFGGTHSGKGFVKPKHYRSLSAHQLTTDLKNLVGSSVPKLYLQTSAIVNTIKAVAKDIAIKNKVPEAPLLLLGHSLGGAMAQYAAIKHGLKAIGYSSAALGHAALLDLAKANRLWDADWIKQHIEHYFIEGDPVCNPAPWKTGGSFRAQFSLTNLGTRHIIPPQSKAYSSYLGRHSYAEQHILLFIDKFLSKDIGINIQPILSCNE</sequence>
<keyword evidence="4" id="KW-1185">Reference proteome</keyword>
<evidence type="ECO:0000313" key="3">
    <source>
        <dbReference type="EMBL" id="NYZ64616.1"/>
    </source>
</evidence>
<dbReference type="RefSeq" id="WP_180566636.1">
    <property type="nucleotide sequence ID" value="NZ_JACCKB010000001.1"/>
</dbReference>
<evidence type="ECO:0000313" key="4">
    <source>
        <dbReference type="Proteomes" id="UP000569732"/>
    </source>
</evidence>
<dbReference type="Gene3D" id="3.40.50.1820">
    <property type="entry name" value="alpha/beta hydrolase"/>
    <property type="match status" value="1"/>
</dbReference>
<feature type="compositionally biased region" description="Polar residues" evidence="1">
    <location>
        <begin position="9"/>
        <end position="26"/>
    </location>
</feature>
<dbReference type="SUPFAM" id="SSF53474">
    <property type="entry name" value="alpha/beta-Hydrolases"/>
    <property type="match status" value="1"/>
</dbReference>